<proteinExistence type="inferred from homology"/>
<evidence type="ECO:0000313" key="8">
    <source>
        <dbReference type="Proteomes" id="UP000759131"/>
    </source>
</evidence>
<evidence type="ECO:0000256" key="4">
    <source>
        <dbReference type="ARBA" id="ARBA00022827"/>
    </source>
</evidence>
<dbReference type="OrthoDB" id="6511838at2759"/>
<dbReference type="Gene3D" id="3.50.50.60">
    <property type="entry name" value="FAD/NAD(P)-binding domain"/>
    <property type="match status" value="1"/>
</dbReference>
<dbReference type="EMBL" id="OC859343">
    <property type="protein sequence ID" value="CAD7627478.1"/>
    <property type="molecule type" value="Genomic_DNA"/>
</dbReference>
<evidence type="ECO:0000313" key="7">
    <source>
        <dbReference type="EMBL" id="CAD7627478.1"/>
    </source>
</evidence>
<comment type="cofactor">
    <cofactor evidence="1">
        <name>FAD</name>
        <dbReference type="ChEBI" id="CHEBI:57692"/>
    </cofactor>
</comment>
<dbReference type="AlphaFoldDB" id="A0A7R9Q0U7"/>
<gene>
    <name evidence="7" type="ORF">OSB1V03_LOCUS7904</name>
</gene>
<feature type="signal peptide" evidence="5">
    <location>
        <begin position="1"/>
        <end position="26"/>
    </location>
</feature>
<dbReference type="Proteomes" id="UP000759131">
    <property type="component" value="Unassembled WGS sequence"/>
</dbReference>
<dbReference type="GO" id="GO:0016614">
    <property type="term" value="F:oxidoreductase activity, acting on CH-OH group of donors"/>
    <property type="evidence" value="ECO:0007669"/>
    <property type="project" value="InterPro"/>
</dbReference>
<organism evidence="7">
    <name type="scientific">Medioppia subpectinata</name>
    <dbReference type="NCBI Taxonomy" id="1979941"/>
    <lineage>
        <taxon>Eukaryota</taxon>
        <taxon>Metazoa</taxon>
        <taxon>Ecdysozoa</taxon>
        <taxon>Arthropoda</taxon>
        <taxon>Chelicerata</taxon>
        <taxon>Arachnida</taxon>
        <taxon>Acari</taxon>
        <taxon>Acariformes</taxon>
        <taxon>Sarcoptiformes</taxon>
        <taxon>Oribatida</taxon>
        <taxon>Brachypylina</taxon>
        <taxon>Oppioidea</taxon>
        <taxon>Oppiidae</taxon>
        <taxon>Medioppia</taxon>
    </lineage>
</organism>
<sequence>MTAIGLTPLFLSVALFILQNYENHRAIETREEDIRTDGYDFIVVGSGAAGAVVAARLAQNPAVNVLLLETGGPAGGNTDIPGAYWHFFNSPLDWNYTHEPQAVGHAFRHGRIPENAGMAIGGSSSINTMIYNRGNRHDFDKWANESGAHGWSYDEVLPYFLKWENQTDPQLAKNGYHSTTGPMQVTSWAKPARIILAHQQALKELGIKTVDINGADQNGTTIAQAFITANGVRSSASHGYIDPNRNPNNLHILPNSFVTKVIFKNKTAVGVEFDRHGKGQTMLAMREY</sequence>
<keyword evidence="4" id="KW-0274">FAD</keyword>
<dbReference type="InterPro" id="IPR036188">
    <property type="entry name" value="FAD/NAD-bd_sf"/>
</dbReference>
<evidence type="ECO:0000256" key="1">
    <source>
        <dbReference type="ARBA" id="ARBA00001974"/>
    </source>
</evidence>
<protein>
    <recommendedName>
        <fullName evidence="6">Glucose-methanol-choline oxidoreductase N-terminal domain-containing protein</fullName>
    </recommendedName>
</protein>
<feature type="chain" id="PRO_5035592851" description="Glucose-methanol-choline oxidoreductase N-terminal domain-containing protein" evidence="5">
    <location>
        <begin position="27"/>
        <end position="288"/>
    </location>
</feature>
<feature type="domain" description="Glucose-methanol-choline oxidoreductase N-terminal" evidence="6">
    <location>
        <begin position="39"/>
        <end position="282"/>
    </location>
</feature>
<dbReference type="PANTHER" id="PTHR11552:SF147">
    <property type="entry name" value="CHOLINE DEHYDROGENASE, MITOCHONDRIAL"/>
    <property type="match status" value="1"/>
</dbReference>
<name>A0A7R9Q0U7_9ACAR</name>
<comment type="similarity">
    <text evidence="2">Belongs to the GMC oxidoreductase family.</text>
</comment>
<evidence type="ECO:0000259" key="6">
    <source>
        <dbReference type="Pfam" id="PF00732"/>
    </source>
</evidence>
<reference evidence="7" key="1">
    <citation type="submission" date="2020-11" db="EMBL/GenBank/DDBJ databases">
        <authorList>
            <person name="Tran Van P."/>
        </authorList>
    </citation>
    <scope>NUCLEOTIDE SEQUENCE</scope>
</reference>
<dbReference type="InterPro" id="IPR000172">
    <property type="entry name" value="GMC_OxRdtase_N"/>
</dbReference>
<dbReference type="SUPFAM" id="SSF51905">
    <property type="entry name" value="FAD/NAD(P)-binding domain"/>
    <property type="match status" value="1"/>
</dbReference>
<evidence type="ECO:0000256" key="3">
    <source>
        <dbReference type="ARBA" id="ARBA00022630"/>
    </source>
</evidence>
<keyword evidence="3" id="KW-0285">Flavoprotein</keyword>
<dbReference type="Gene3D" id="3.30.560.10">
    <property type="entry name" value="Glucose Oxidase, domain 3"/>
    <property type="match status" value="1"/>
</dbReference>
<keyword evidence="8" id="KW-1185">Reference proteome</keyword>
<dbReference type="GO" id="GO:0050660">
    <property type="term" value="F:flavin adenine dinucleotide binding"/>
    <property type="evidence" value="ECO:0007669"/>
    <property type="project" value="InterPro"/>
</dbReference>
<dbReference type="EMBL" id="CAJPIZ010004768">
    <property type="protein sequence ID" value="CAG2107908.1"/>
    <property type="molecule type" value="Genomic_DNA"/>
</dbReference>
<dbReference type="PANTHER" id="PTHR11552">
    <property type="entry name" value="GLUCOSE-METHANOL-CHOLINE GMC OXIDOREDUCTASE"/>
    <property type="match status" value="1"/>
</dbReference>
<dbReference type="InterPro" id="IPR012132">
    <property type="entry name" value="GMC_OxRdtase"/>
</dbReference>
<accession>A0A7R9Q0U7</accession>
<dbReference type="Pfam" id="PF00732">
    <property type="entry name" value="GMC_oxred_N"/>
    <property type="match status" value="1"/>
</dbReference>
<keyword evidence="5" id="KW-0732">Signal</keyword>
<feature type="non-terminal residue" evidence="7">
    <location>
        <position position="288"/>
    </location>
</feature>
<evidence type="ECO:0000256" key="2">
    <source>
        <dbReference type="ARBA" id="ARBA00010790"/>
    </source>
</evidence>
<evidence type="ECO:0000256" key="5">
    <source>
        <dbReference type="SAM" id="SignalP"/>
    </source>
</evidence>